<name>A0A450U4W6_9GAMM</name>
<evidence type="ECO:0000313" key="1">
    <source>
        <dbReference type="EMBL" id="VFJ86016.1"/>
    </source>
</evidence>
<accession>A0A450U4W6</accession>
<sequence length="51" mass="5962">MWNQYITISIIIQYPAKLVLEPTKLDSASVKQNQRFRKIRPICEDGQEIGK</sequence>
<gene>
    <name evidence="1" type="ORF">BECKLFY1418B_GA0070995_100146</name>
</gene>
<dbReference type="AlphaFoldDB" id="A0A450U4W6"/>
<organism evidence="1">
    <name type="scientific">Candidatus Kentrum sp. LFY</name>
    <dbReference type="NCBI Taxonomy" id="2126342"/>
    <lineage>
        <taxon>Bacteria</taxon>
        <taxon>Pseudomonadati</taxon>
        <taxon>Pseudomonadota</taxon>
        <taxon>Gammaproteobacteria</taxon>
        <taxon>Candidatus Kentrum</taxon>
    </lineage>
</organism>
<protein>
    <submittedName>
        <fullName evidence="1">Uncharacterized protein</fullName>
    </submittedName>
</protein>
<dbReference type="EMBL" id="CAADFF010000001">
    <property type="protein sequence ID" value="VFJ86016.1"/>
    <property type="molecule type" value="Genomic_DNA"/>
</dbReference>
<proteinExistence type="predicted"/>
<reference evidence="1" key="1">
    <citation type="submission" date="2019-02" db="EMBL/GenBank/DDBJ databases">
        <authorList>
            <person name="Gruber-Vodicka R. H."/>
            <person name="Seah K. B. B."/>
        </authorList>
    </citation>
    <scope>NUCLEOTIDE SEQUENCE</scope>
    <source>
        <strain evidence="1">BECK_M7</strain>
    </source>
</reference>